<dbReference type="RefSeq" id="WP_091937170.1">
    <property type="nucleotide sequence ID" value="NZ_FOUJ01000005.1"/>
</dbReference>
<dbReference type="EMBL" id="FOUJ01000005">
    <property type="protein sequence ID" value="SFM78394.1"/>
    <property type="molecule type" value="Genomic_DNA"/>
</dbReference>
<dbReference type="STRING" id="487685.SAMN04488696_2369"/>
<keyword evidence="2" id="KW-1185">Reference proteome</keyword>
<dbReference type="Gene3D" id="2.40.10.10">
    <property type="entry name" value="Trypsin-like serine proteases"/>
    <property type="match status" value="2"/>
</dbReference>
<dbReference type="InterPro" id="IPR009003">
    <property type="entry name" value="Peptidase_S1_PA"/>
</dbReference>
<dbReference type="SUPFAM" id="SSF50494">
    <property type="entry name" value="Trypsin-like serine proteases"/>
    <property type="match status" value="1"/>
</dbReference>
<gene>
    <name evidence="1" type="ORF">SAMN04488696_2369</name>
</gene>
<dbReference type="OrthoDB" id="136081at2157"/>
<name>A0A1I4TNP7_9EURY</name>
<dbReference type="Proteomes" id="UP000198535">
    <property type="component" value="Unassembled WGS sequence"/>
</dbReference>
<organism evidence="1 2">
    <name type="scientific">Methanolobus profundi</name>
    <dbReference type="NCBI Taxonomy" id="487685"/>
    <lineage>
        <taxon>Archaea</taxon>
        <taxon>Methanobacteriati</taxon>
        <taxon>Methanobacteriota</taxon>
        <taxon>Stenosarchaea group</taxon>
        <taxon>Methanomicrobia</taxon>
        <taxon>Methanosarcinales</taxon>
        <taxon>Methanosarcinaceae</taxon>
        <taxon>Methanolobus</taxon>
    </lineage>
</organism>
<evidence type="ECO:0008006" key="3">
    <source>
        <dbReference type="Google" id="ProtNLM"/>
    </source>
</evidence>
<evidence type="ECO:0000313" key="2">
    <source>
        <dbReference type="Proteomes" id="UP000198535"/>
    </source>
</evidence>
<accession>A0A1I4TNP7</accession>
<protein>
    <recommendedName>
        <fullName evidence="3">Trypsin</fullName>
    </recommendedName>
</protein>
<sequence length="371" mass="41068">MKEIFKIFLSMLVVSIMLIGTVGAESTDSDKYELFEGEYYLPDYGPDSFELLNQDSNIIATWGTVPEITDDKEKVDWLATIRPCINNSKEDLLPYMKSHGGPLLGFGTNYEGYIFVEFDEESIDLVDKSVMNDIYDTITKNAKEIGLYDVPIVYRTNKEATLDSRTVYSGDLVGGIALKHRSTDDNLWYSSTLSFAAEDSNGNEGFVMTAHSVDDAGGIGAFIAQYYTNVQVGEVTYYDPYFADAAWVEATNINVADDIYYADTDVLKDVTGYGDTSQGAKVYISGITSETNYGYVTDDYITQYNPYFDQDLYYQFSADYEADGGDSGAPIFQKTLGGVKIVGVHWGHQGTATYFSPISGVIADLGITPLY</sequence>
<reference evidence="2" key="1">
    <citation type="submission" date="2016-10" db="EMBL/GenBank/DDBJ databases">
        <authorList>
            <person name="Varghese N."/>
            <person name="Submissions S."/>
        </authorList>
    </citation>
    <scope>NUCLEOTIDE SEQUENCE [LARGE SCALE GENOMIC DNA]</scope>
    <source>
        <strain evidence="2">Mob M</strain>
    </source>
</reference>
<evidence type="ECO:0000313" key="1">
    <source>
        <dbReference type="EMBL" id="SFM78394.1"/>
    </source>
</evidence>
<dbReference type="AlphaFoldDB" id="A0A1I4TNP7"/>
<dbReference type="InterPro" id="IPR043504">
    <property type="entry name" value="Peptidase_S1_PA_chymotrypsin"/>
</dbReference>
<proteinExistence type="predicted"/>